<accession>A0A5K3EU36</accession>
<dbReference type="AlphaFoldDB" id="A0A5K3EU36"/>
<dbReference type="Gene3D" id="6.20.50.20">
    <property type="match status" value="1"/>
</dbReference>
<proteinExistence type="predicted"/>
<dbReference type="GO" id="GO:0006396">
    <property type="term" value="P:RNA processing"/>
    <property type="evidence" value="ECO:0007669"/>
    <property type="project" value="InterPro"/>
</dbReference>
<name>A0A5K3EU36_MESCO</name>
<organism evidence="1">
    <name type="scientific">Mesocestoides corti</name>
    <name type="common">Flatworm</name>
    <dbReference type="NCBI Taxonomy" id="53468"/>
    <lineage>
        <taxon>Eukaryota</taxon>
        <taxon>Metazoa</taxon>
        <taxon>Spiralia</taxon>
        <taxon>Lophotrochozoa</taxon>
        <taxon>Platyhelminthes</taxon>
        <taxon>Cestoda</taxon>
        <taxon>Eucestoda</taxon>
        <taxon>Cyclophyllidea</taxon>
        <taxon>Mesocestoididae</taxon>
        <taxon>Mesocestoides</taxon>
    </lineage>
</organism>
<dbReference type="InterPro" id="IPR007175">
    <property type="entry name" value="Rpr2/Snm1/Rpp21"/>
</dbReference>
<dbReference type="Pfam" id="PF04032">
    <property type="entry name" value="Rpr2"/>
    <property type="match status" value="1"/>
</dbReference>
<dbReference type="WBParaSite" id="MCU_003057-RB">
    <property type="protein sequence ID" value="MCU_003057-RB"/>
    <property type="gene ID" value="MCU_003057"/>
</dbReference>
<protein>
    <submittedName>
        <fullName evidence="1">Ribonuclease P protein subunit p21</fullName>
    </submittedName>
</protein>
<evidence type="ECO:0000313" key="1">
    <source>
        <dbReference type="WBParaSite" id="MCU_003057-RB"/>
    </source>
</evidence>
<reference evidence="1" key="1">
    <citation type="submission" date="2019-11" db="UniProtKB">
        <authorList>
            <consortium name="WormBaseParasite"/>
        </authorList>
    </citation>
    <scope>IDENTIFICATION</scope>
</reference>
<sequence>AAKYGLFRYRVPSFVTEFGVIFYGQGPFKVCEGYLVVTPVHQQINILYRQAHGCIYPLINARGEAEREVSYLACRRCIKQLLYLAKKSRVRLSPVMRRSICRGCHLILDSRTTCRLRLHKMGLVLICEGCGTRNKLPFQRNSSYQPAFFERMLPDSVLPTVDTSENQSS</sequence>